<comment type="caution">
    <text evidence="5">The sequence shown here is derived from an EMBL/GenBank/DDBJ whole genome shotgun (WGS) entry which is preliminary data.</text>
</comment>
<dbReference type="Gene3D" id="3.90.220.20">
    <property type="entry name" value="DNA methylase specificity domains"/>
    <property type="match status" value="2"/>
</dbReference>
<keyword evidence="3" id="KW-0238">DNA-binding</keyword>
<dbReference type="GO" id="GO:0003677">
    <property type="term" value="F:DNA binding"/>
    <property type="evidence" value="ECO:0007669"/>
    <property type="project" value="UniProtKB-KW"/>
</dbReference>
<dbReference type="NCBIfam" id="NF047740">
    <property type="entry name" value="antiphage_MADS5"/>
    <property type="match status" value="1"/>
</dbReference>
<evidence type="ECO:0000313" key="5">
    <source>
        <dbReference type="EMBL" id="MPM31969.1"/>
    </source>
</evidence>
<dbReference type="PANTHER" id="PTHR30408:SF12">
    <property type="entry name" value="TYPE I RESTRICTION ENZYME MJAVIII SPECIFICITY SUBUNIT"/>
    <property type="match status" value="1"/>
</dbReference>
<comment type="similarity">
    <text evidence="1">Belongs to the type-I restriction system S methylase family.</text>
</comment>
<sequence>MLLKEFPNARIVRSNWLDSRGRRFDCGPYMSGARESRAAIGSLAAPKQALEDLTLPGGLYKGKMIRRLFVDDANSGYRFLTTSGMLQADLRDEPFIAKKVADTDPACLIAQGQILVSAAGSIGRMAFVDEHMEGMFACGDILKISVNQEKVSSAYVYAFLGSKYGMPLVIEGTYGAIIPHLNSEHLAEISIPRFSKDFEAEVASLVLRASKNRSKASQLLDEVSFAFDSGLPQDLRVSKSLDLNVVESSLLKKRMDAPFHSRDAALVRDYLQRGEHQSVGQFCSEIFLPGIFKRIHTEENESSAPYYNGGALFWAEPEPKAYLSRRTSLFNQVELKQGMVLVQAFGQEGGLTGKPVWVGRYLNGATTTHMLVRLICDDIEDSAYLFGFLSCQAAYRQIRVLPYGGSIPHFDENGIGDVVVPIFGNTLRSEISRKVLLACDLRDEAIELDRKARAMVEAAVQGYANE</sequence>
<dbReference type="InterPro" id="IPR000055">
    <property type="entry name" value="Restrct_endonuc_typeI_TRD"/>
</dbReference>
<dbReference type="InterPro" id="IPR044946">
    <property type="entry name" value="Restrct_endonuc_typeI_TRD_sf"/>
</dbReference>
<reference evidence="5" key="1">
    <citation type="submission" date="2019-08" db="EMBL/GenBank/DDBJ databases">
        <authorList>
            <person name="Kucharzyk K."/>
            <person name="Murdoch R.W."/>
            <person name="Higgins S."/>
            <person name="Loffler F."/>
        </authorList>
    </citation>
    <scope>NUCLEOTIDE SEQUENCE</scope>
</reference>
<evidence type="ECO:0000256" key="1">
    <source>
        <dbReference type="ARBA" id="ARBA00010923"/>
    </source>
</evidence>
<feature type="domain" description="Type I restriction modification DNA specificity" evidence="4">
    <location>
        <begin position="70"/>
        <end position="192"/>
    </location>
</feature>
<dbReference type="SUPFAM" id="SSF116734">
    <property type="entry name" value="DNA methylase specificity domain"/>
    <property type="match status" value="2"/>
</dbReference>
<name>A0A644YUG8_9ZZZZ</name>
<gene>
    <name evidence="5" type="ORF">SDC9_78526</name>
</gene>
<dbReference type="PANTHER" id="PTHR30408">
    <property type="entry name" value="TYPE-1 RESTRICTION ENZYME ECOKI SPECIFICITY PROTEIN"/>
    <property type="match status" value="1"/>
</dbReference>
<protein>
    <recommendedName>
        <fullName evidence="4">Type I restriction modification DNA specificity domain-containing protein</fullName>
    </recommendedName>
</protein>
<evidence type="ECO:0000256" key="2">
    <source>
        <dbReference type="ARBA" id="ARBA00022747"/>
    </source>
</evidence>
<proteinExistence type="inferred from homology"/>
<organism evidence="5">
    <name type="scientific">bioreactor metagenome</name>
    <dbReference type="NCBI Taxonomy" id="1076179"/>
    <lineage>
        <taxon>unclassified sequences</taxon>
        <taxon>metagenomes</taxon>
        <taxon>ecological metagenomes</taxon>
    </lineage>
</organism>
<evidence type="ECO:0000259" key="4">
    <source>
        <dbReference type="Pfam" id="PF01420"/>
    </source>
</evidence>
<evidence type="ECO:0000256" key="3">
    <source>
        <dbReference type="ARBA" id="ARBA00023125"/>
    </source>
</evidence>
<dbReference type="Pfam" id="PF01420">
    <property type="entry name" value="Methylase_S"/>
    <property type="match status" value="1"/>
</dbReference>
<dbReference type="InterPro" id="IPR052021">
    <property type="entry name" value="Type-I_RS_S_subunit"/>
</dbReference>
<accession>A0A644YUG8</accession>
<keyword evidence="2" id="KW-0680">Restriction system</keyword>
<dbReference type="GO" id="GO:0009307">
    <property type="term" value="P:DNA restriction-modification system"/>
    <property type="evidence" value="ECO:0007669"/>
    <property type="project" value="UniProtKB-KW"/>
</dbReference>
<dbReference type="EMBL" id="VSSQ01006227">
    <property type="protein sequence ID" value="MPM31969.1"/>
    <property type="molecule type" value="Genomic_DNA"/>
</dbReference>
<dbReference type="AlphaFoldDB" id="A0A644YUG8"/>